<dbReference type="InterPro" id="IPR014710">
    <property type="entry name" value="RmlC-like_jellyroll"/>
</dbReference>
<gene>
    <name evidence="14" type="ORF">SAMN02745724_00683</name>
</gene>
<dbReference type="PANTHER" id="PTHR11056:SF0">
    <property type="entry name" value="HOMOGENTISATE 1,2-DIOXYGENASE"/>
    <property type="match status" value="1"/>
</dbReference>
<evidence type="ECO:0000313" key="15">
    <source>
        <dbReference type="Proteomes" id="UP000198862"/>
    </source>
</evidence>
<dbReference type="EC" id="1.13.11.5" evidence="9"/>
<dbReference type="EMBL" id="FOLO01000003">
    <property type="protein sequence ID" value="SFC00142.1"/>
    <property type="molecule type" value="Genomic_DNA"/>
</dbReference>
<evidence type="ECO:0000256" key="9">
    <source>
        <dbReference type="NCBIfam" id="TIGR01015"/>
    </source>
</evidence>
<keyword evidence="3 11" id="KW-0479">Metal-binding</keyword>
<evidence type="ECO:0000256" key="3">
    <source>
        <dbReference type="ARBA" id="ARBA00022723"/>
    </source>
</evidence>
<protein>
    <recommendedName>
        <fullName evidence="9">Homogentisate 1,2-dioxygenase</fullName>
        <ecNumber evidence="9">1.13.11.5</ecNumber>
    </recommendedName>
</protein>
<sequence length="440" mass="49658">MNQTKINTQNLQYMTGFGNEFETEALEGALPIGQFSPQKIKYDLYAEQFNITAFTAPRSHNLRNWFYRIRPSVVQGNYEPIDNALIRSAPITEIPTPPDMLRWDPIEMPTTKTDFVDGLVTMAANGSVNAQTGIGIHIYVANTSMDGRYFCNADGELLFVPQEGEIILHTECGKLAIKAGEIAVIPRGIKFNVELLTDTARGYICENYGNAYELAERGPVGANGYANDRDFQYPVAAFEDKEGDFELITKFNGNMFRCDIKHSPLDVVAWTGNAAPYKYDLSRFNVMNTVSFDHPDPSIFTVLTSPSGTPGVANIDFVVFPPRWMVAENTFRPPYYHRNIMSEFMGLIEGIYDAKEHGFVPGGSSLHNCMSPHGPEAEVFEKASNAELKPQRYENTLAFMFESKYIISPTKYALQGKERQLNYQDCWREIKKYYKNDSKG</sequence>
<dbReference type="NCBIfam" id="TIGR01015">
    <property type="entry name" value="hmgA"/>
    <property type="match status" value="1"/>
</dbReference>
<dbReference type="GO" id="GO:0005737">
    <property type="term" value="C:cytoplasm"/>
    <property type="evidence" value="ECO:0007669"/>
    <property type="project" value="TreeGrafter"/>
</dbReference>
<dbReference type="Gene3D" id="2.60.120.10">
    <property type="entry name" value="Jelly Rolls"/>
    <property type="match status" value="1"/>
</dbReference>
<comment type="similarity">
    <text evidence="2">Belongs to the homogentisate dioxygenase family.</text>
</comment>
<keyword evidence="4" id="KW-0828">Tyrosine catabolism</keyword>
<keyword evidence="5 14" id="KW-0223">Dioxygenase</keyword>
<dbReference type="Proteomes" id="UP000198862">
    <property type="component" value="Unassembled WGS sequence"/>
</dbReference>
<evidence type="ECO:0000259" key="13">
    <source>
        <dbReference type="Pfam" id="PF20510"/>
    </source>
</evidence>
<dbReference type="InterPro" id="IPR011051">
    <property type="entry name" value="RmlC_Cupin_sf"/>
</dbReference>
<dbReference type="PANTHER" id="PTHR11056">
    <property type="entry name" value="HOMOGENTISATE 1,2-DIOXYGENASE"/>
    <property type="match status" value="1"/>
</dbReference>
<dbReference type="RefSeq" id="WP_091979942.1">
    <property type="nucleotide sequence ID" value="NZ_FOLO01000003.1"/>
</dbReference>
<dbReference type="Pfam" id="PF04209">
    <property type="entry name" value="HgmA_C"/>
    <property type="match status" value="1"/>
</dbReference>
<evidence type="ECO:0000256" key="11">
    <source>
        <dbReference type="PIRSR" id="PIRSR605708-2"/>
    </source>
</evidence>
<keyword evidence="8" id="KW-0585">Phenylalanine catabolism</keyword>
<comment type="cofactor">
    <cofactor evidence="1 11">
        <name>Fe cation</name>
        <dbReference type="ChEBI" id="CHEBI:24875"/>
    </cofactor>
</comment>
<dbReference type="InterPro" id="IPR005708">
    <property type="entry name" value="Homogentis_dOase"/>
</dbReference>
<dbReference type="FunFam" id="2.60.120.10:FF:000034">
    <property type="entry name" value="Homogentisate 1,2-dioxygenase"/>
    <property type="match status" value="1"/>
</dbReference>
<feature type="binding site" evidence="11">
    <location>
        <position position="343"/>
    </location>
    <ligand>
        <name>Fe cation</name>
        <dbReference type="ChEBI" id="CHEBI:24875"/>
    </ligand>
</feature>
<keyword evidence="7 11" id="KW-0408">Iron</keyword>
<feature type="binding site" evidence="11">
    <location>
        <position position="373"/>
    </location>
    <ligand>
        <name>homogentisate</name>
        <dbReference type="ChEBI" id="CHEBI:16169"/>
    </ligand>
</feature>
<evidence type="ECO:0000259" key="12">
    <source>
        <dbReference type="Pfam" id="PF04209"/>
    </source>
</evidence>
<evidence type="ECO:0000256" key="2">
    <source>
        <dbReference type="ARBA" id="ARBA00007757"/>
    </source>
</evidence>
<dbReference type="InterPro" id="IPR046451">
    <property type="entry name" value="HgmA_C"/>
</dbReference>
<evidence type="ECO:0000256" key="1">
    <source>
        <dbReference type="ARBA" id="ARBA00001962"/>
    </source>
</evidence>
<keyword evidence="15" id="KW-1185">Reference proteome</keyword>
<feature type="binding site" evidence="11">
    <location>
        <position position="373"/>
    </location>
    <ligand>
        <name>Fe cation</name>
        <dbReference type="ChEBI" id="CHEBI:24875"/>
    </ligand>
</feature>
<evidence type="ECO:0000256" key="5">
    <source>
        <dbReference type="ARBA" id="ARBA00022964"/>
    </source>
</evidence>
<evidence type="ECO:0000313" key="14">
    <source>
        <dbReference type="EMBL" id="SFC00142.1"/>
    </source>
</evidence>
<dbReference type="InterPro" id="IPR046452">
    <property type="entry name" value="HgmA_N"/>
</dbReference>
<reference evidence="14 15" key="1">
    <citation type="submission" date="2016-10" db="EMBL/GenBank/DDBJ databases">
        <authorList>
            <person name="de Groot N.N."/>
        </authorList>
    </citation>
    <scope>NUCLEOTIDE SEQUENCE [LARGE SCALE GENOMIC DNA]</scope>
    <source>
        <strain evidence="14 15">DSM 6059</strain>
    </source>
</reference>
<dbReference type="STRING" id="1123010.SAMN02745724_00683"/>
<proteinExistence type="inferred from homology"/>
<dbReference type="GO" id="GO:0046872">
    <property type="term" value="F:metal ion binding"/>
    <property type="evidence" value="ECO:0007669"/>
    <property type="project" value="UniProtKB-KW"/>
</dbReference>
<dbReference type="Pfam" id="PF20510">
    <property type="entry name" value="HgmA_N"/>
    <property type="match status" value="1"/>
</dbReference>
<accession>A0A1I1FMC3</accession>
<dbReference type="GO" id="GO:0004411">
    <property type="term" value="F:homogentisate 1,2-dioxygenase activity"/>
    <property type="evidence" value="ECO:0007669"/>
    <property type="project" value="UniProtKB-UniRule"/>
</dbReference>
<dbReference type="OrthoDB" id="9811253at2"/>
<evidence type="ECO:0000256" key="10">
    <source>
        <dbReference type="PIRSR" id="PIRSR605708-1"/>
    </source>
</evidence>
<dbReference type="GO" id="GO:0006559">
    <property type="term" value="P:L-phenylalanine catabolic process"/>
    <property type="evidence" value="ECO:0007669"/>
    <property type="project" value="UniProtKB-UniRule"/>
</dbReference>
<dbReference type="CDD" id="cd07000">
    <property type="entry name" value="cupin_HGO_N"/>
    <property type="match status" value="1"/>
</dbReference>
<dbReference type="SUPFAM" id="SSF51182">
    <property type="entry name" value="RmlC-like cupins"/>
    <property type="match status" value="1"/>
</dbReference>
<keyword evidence="6" id="KW-0560">Oxidoreductase</keyword>
<dbReference type="GO" id="GO:0006572">
    <property type="term" value="P:L-tyrosine catabolic process"/>
    <property type="evidence" value="ECO:0007669"/>
    <property type="project" value="UniProtKB-UniRule"/>
</dbReference>
<name>A0A1I1FMC3_9GAMM</name>
<evidence type="ECO:0000256" key="7">
    <source>
        <dbReference type="ARBA" id="ARBA00023004"/>
    </source>
</evidence>
<evidence type="ECO:0000256" key="4">
    <source>
        <dbReference type="ARBA" id="ARBA00022878"/>
    </source>
</evidence>
<organism evidence="14 15">
    <name type="scientific">Pseudoalteromonas denitrificans DSM 6059</name>
    <dbReference type="NCBI Taxonomy" id="1123010"/>
    <lineage>
        <taxon>Bacteria</taxon>
        <taxon>Pseudomonadati</taxon>
        <taxon>Pseudomonadota</taxon>
        <taxon>Gammaproteobacteria</taxon>
        <taxon>Alteromonadales</taxon>
        <taxon>Pseudoalteromonadaceae</taxon>
        <taxon>Pseudoalteromonas</taxon>
    </lineage>
</organism>
<feature type="active site" description="Proton acceptor" evidence="10">
    <location>
        <position position="294"/>
    </location>
</feature>
<dbReference type="AlphaFoldDB" id="A0A1I1FMC3"/>
<feature type="binding site" evidence="11">
    <location>
        <position position="337"/>
    </location>
    <ligand>
        <name>Fe cation</name>
        <dbReference type="ChEBI" id="CHEBI:24875"/>
    </ligand>
</feature>
<evidence type="ECO:0000256" key="8">
    <source>
        <dbReference type="ARBA" id="ARBA00023232"/>
    </source>
</evidence>
<feature type="domain" description="Homogentisate 1,2-dioxygenase C-terminal" evidence="12">
    <location>
        <begin position="282"/>
        <end position="432"/>
    </location>
</feature>
<evidence type="ECO:0000256" key="6">
    <source>
        <dbReference type="ARBA" id="ARBA00023002"/>
    </source>
</evidence>
<feature type="domain" description="Homogentisate 1,2-dioxygenase N-terminal" evidence="13">
    <location>
        <begin position="12"/>
        <end position="281"/>
    </location>
</feature>
<feature type="binding site" evidence="11">
    <location>
        <position position="352"/>
    </location>
    <ligand>
        <name>homogentisate</name>
        <dbReference type="ChEBI" id="CHEBI:16169"/>
    </ligand>
</feature>